<reference evidence="1" key="2">
    <citation type="journal article" date="2022" name="Microb. Genom.">
        <title>A chromosome-scale genome assembly of the tomato pathogen Cladosporium fulvum reveals a compartmentalized genome architecture and the presence of a dispensable chromosome.</title>
        <authorList>
            <person name="Zaccaron A.Z."/>
            <person name="Chen L.H."/>
            <person name="Samaras A."/>
            <person name="Stergiopoulos I."/>
        </authorList>
    </citation>
    <scope>NUCLEOTIDE SEQUENCE</scope>
    <source>
        <strain evidence="1">Race5_Kim</strain>
    </source>
</reference>
<evidence type="ECO:0000313" key="1">
    <source>
        <dbReference type="EMBL" id="UJO23397.1"/>
    </source>
</evidence>
<gene>
    <name evidence="1" type="ORF">CLAFUR5_13322</name>
</gene>
<dbReference type="EMBL" id="CP090173">
    <property type="protein sequence ID" value="UJO23397.1"/>
    <property type="molecule type" value="Genomic_DNA"/>
</dbReference>
<dbReference type="KEGG" id="ffu:CLAFUR5_13322"/>
<dbReference type="PANTHER" id="PTHR42937">
    <property type="match status" value="1"/>
</dbReference>
<proteinExistence type="predicted"/>
<dbReference type="InterPro" id="IPR036052">
    <property type="entry name" value="TrpB-like_PALP_sf"/>
</dbReference>
<name>A0A9Q8UV24_PASFU</name>
<reference evidence="1" key="1">
    <citation type="submission" date="2021-12" db="EMBL/GenBank/DDBJ databases">
        <authorList>
            <person name="Zaccaron A."/>
            <person name="Stergiopoulos I."/>
        </authorList>
    </citation>
    <scope>NUCLEOTIDE SEQUENCE</scope>
    <source>
        <strain evidence="1">Race5_Kim</strain>
    </source>
</reference>
<dbReference type="Gene3D" id="3.40.50.1100">
    <property type="match status" value="1"/>
</dbReference>
<protein>
    <submittedName>
        <fullName evidence="1">Uncharacterized protein</fullName>
    </submittedName>
</protein>
<dbReference type="GeneID" id="71993200"/>
<sequence length="72" mass="8185">MHTATIDLIKLEGAHVIVSQGNYDQAVDETWKLANLDGGLLIQDFAFGDYKEIPQWIVEGYQTMMQEIDEQV</sequence>
<accession>A0A9Q8UV24</accession>
<organism evidence="1 2">
    <name type="scientific">Passalora fulva</name>
    <name type="common">Tomato leaf mold</name>
    <name type="synonym">Cladosporium fulvum</name>
    <dbReference type="NCBI Taxonomy" id="5499"/>
    <lineage>
        <taxon>Eukaryota</taxon>
        <taxon>Fungi</taxon>
        <taxon>Dikarya</taxon>
        <taxon>Ascomycota</taxon>
        <taxon>Pezizomycotina</taxon>
        <taxon>Dothideomycetes</taxon>
        <taxon>Dothideomycetidae</taxon>
        <taxon>Mycosphaerellales</taxon>
        <taxon>Mycosphaerellaceae</taxon>
        <taxon>Fulvia</taxon>
    </lineage>
</organism>
<dbReference type="RefSeq" id="XP_047767763.1">
    <property type="nucleotide sequence ID" value="XM_047912470.1"/>
</dbReference>
<dbReference type="Proteomes" id="UP000756132">
    <property type="component" value="Chromosome 11"/>
</dbReference>
<evidence type="ECO:0000313" key="2">
    <source>
        <dbReference type="Proteomes" id="UP000756132"/>
    </source>
</evidence>
<dbReference type="SUPFAM" id="SSF53686">
    <property type="entry name" value="Tryptophan synthase beta subunit-like PLP-dependent enzymes"/>
    <property type="match status" value="1"/>
</dbReference>
<dbReference type="OrthoDB" id="10059875at2759"/>
<keyword evidence="2" id="KW-1185">Reference proteome</keyword>
<dbReference type="AlphaFoldDB" id="A0A9Q8UV24"/>
<dbReference type="PANTHER" id="PTHR42937:SF1">
    <property type="entry name" value="DIAMINOPROPIONATE AMMONIA-LYASE"/>
    <property type="match status" value="1"/>
</dbReference>